<dbReference type="EMBL" id="FLUQ01000001">
    <property type="protein sequence ID" value="SBV90483.1"/>
    <property type="molecule type" value="Genomic_DNA"/>
</dbReference>
<dbReference type="PANTHER" id="PTHR43221">
    <property type="entry name" value="PROTEASE HTPX"/>
    <property type="match status" value="1"/>
</dbReference>
<keyword evidence="4 11" id="KW-0812">Transmembrane</keyword>
<dbReference type="InterPro" id="IPR050083">
    <property type="entry name" value="HtpX_protease"/>
</dbReference>
<evidence type="ECO:0000256" key="8">
    <source>
        <dbReference type="ARBA" id="ARBA00022989"/>
    </source>
</evidence>
<keyword evidence="3" id="KW-0645">Protease</keyword>
<keyword evidence="6" id="KW-0378">Hydrolase</keyword>
<keyword evidence="10 11" id="KW-0472">Membrane</keyword>
<dbReference type="GO" id="GO:0004222">
    <property type="term" value="F:metalloendopeptidase activity"/>
    <property type="evidence" value="ECO:0007669"/>
    <property type="project" value="InterPro"/>
</dbReference>
<keyword evidence="2" id="KW-1003">Cell membrane</keyword>
<dbReference type="InterPro" id="IPR001915">
    <property type="entry name" value="Peptidase_M48"/>
</dbReference>
<evidence type="ECO:0000256" key="3">
    <source>
        <dbReference type="ARBA" id="ARBA00022670"/>
    </source>
</evidence>
<evidence type="ECO:0000256" key="7">
    <source>
        <dbReference type="ARBA" id="ARBA00022833"/>
    </source>
</evidence>
<evidence type="ECO:0000256" key="5">
    <source>
        <dbReference type="ARBA" id="ARBA00022723"/>
    </source>
</evidence>
<evidence type="ECO:0000256" key="2">
    <source>
        <dbReference type="ARBA" id="ARBA00022475"/>
    </source>
</evidence>
<dbReference type="GO" id="GO:0046872">
    <property type="term" value="F:metal ion binding"/>
    <property type="evidence" value="ECO:0007669"/>
    <property type="project" value="UniProtKB-KW"/>
</dbReference>
<dbReference type="Gene3D" id="3.30.2010.10">
    <property type="entry name" value="Metalloproteases ('zincins'), catalytic domain"/>
    <property type="match status" value="1"/>
</dbReference>
<keyword evidence="7" id="KW-0862">Zinc</keyword>
<reference evidence="13" key="1">
    <citation type="submission" date="2016-04" db="EMBL/GenBank/DDBJ databases">
        <authorList>
            <person name="Evans L.H."/>
            <person name="Alamgir A."/>
            <person name="Owens N."/>
            <person name="Weber N.D."/>
            <person name="Virtaneva K."/>
            <person name="Barbian K."/>
            <person name="Babar A."/>
            <person name="Rosenke K."/>
        </authorList>
    </citation>
    <scope>NUCLEOTIDE SEQUENCE</scope>
    <source>
        <strain evidence="13">86</strain>
    </source>
</reference>
<evidence type="ECO:0000259" key="12">
    <source>
        <dbReference type="Pfam" id="PF01435"/>
    </source>
</evidence>
<dbReference type="PANTHER" id="PTHR43221:SF2">
    <property type="entry name" value="PROTEASE HTPX HOMOLOG"/>
    <property type="match status" value="1"/>
</dbReference>
<feature type="transmembrane region" description="Helical" evidence="11">
    <location>
        <begin position="185"/>
        <end position="206"/>
    </location>
</feature>
<dbReference type="Pfam" id="PF01435">
    <property type="entry name" value="Peptidase_M48"/>
    <property type="match status" value="1"/>
</dbReference>
<dbReference type="AlphaFoldDB" id="A0A212ITE9"/>
<organism evidence="13">
    <name type="scientific">uncultured delta proteobacterium</name>
    <dbReference type="NCBI Taxonomy" id="34034"/>
    <lineage>
        <taxon>Bacteria</taxon>
        <taxon>Deltaproteobacteria</taxon>
        <taxon>environmental samples</taxon>
    </lineage>
</organism>
<accession>A0A212ITE9</accession>
<evidence type="ECO:0000256" key="6">
    <source>
        <dbReference type="ARBA" id="ARBA00022801"/>
    </source>
</evidence>
<evidence type="ECO:0000256" key="11">
    <source>
        <dbReference type="SAM" id="Phobius"/>
    </source>
</evidence>
<dbReference type="SUPFAM" id="SSF158682">
    <property type="entry name" value="TerB-like"/>
    <property type="match status" value="1"/>
</dbReference>
<dbReference type="CDD" id="cd07340">
    <property type="entry name" value="M48B_Htpx_like"/>
    <property type="match status" value="1"/>
</dbReference>
<gene>
    <name evidence="13" type="ORF">KL86DPRO_10036</name>
</gene>
<protein>
    <submittedName>
        <fullName evidence="13">Putative Peptidase M48 Ste24p</fullName>
    </submittedName>
</protein>
<keyword evidence="5" id="KW-0479">Metal-binding</keyword>
<feature type="transmembrane region" description="Helical" evidence="11">
    <location>
        <begin position="60"/>
        <end position="78"/>
    </location>
</feature>
<sequence>MDFWAHQEDARRRTARLIALYAVLVLLLALAAGFILCFILEDVIGDYRYPYGVNPFFNPGMYVGAACLLVLVGILCLFSPASLSAGGKSVAESLEGSLVAPQTTDAAERRLLNVVEEMALASGTPVPPVYILENEPGINAFAAGCTINDAVIGVTRGTVDLLTREELQAVIAHEFSHICNGDMKLGLRFAQLLFGLMCLADFSGAIMRTMARGSSRRSGGKDSGKAVALLMLLALVVYLTGIVMAFVGNIIQAAVSREREFLADASSVQFTRTQALASALKKIGGIAAGSALSNTAMTGSYRHLFFCSTRTGLFDTHPSLAARIRRLDPQWDGKYTPATPVHAGHAESAAERKAAARWQNLRSKKPSSAAWLGQVQNGASFAEDRREEAPFQADEAELLLRGACREPLEASYMMLGLLLDSRADIAAKQLASLPEQDARNAVRNYQNAFAALTRDLWLPLIELAVPALKTFSKRQYDDFCDQLGRFIIADGVFAFKEWILYQLVASQVGAQFTPKAVARAVPGGVPEAAAMVLSALARLVPDSNAARCAFDAGKQRLNLAAAFIDAKLKPEKLSDSVAVLAGSPLKEKEAFMRAASCVVLHDGRIDPEEAMFLRVLSLCLGVPVPPEAVTA</sequence>
<dbReference type="InterPro" id="IPR029024">
    <property type="entry name" value="TerB-like"/>
</dbReference>
<comment type="cofactor">
    <cofactor evidence="1">
        <name>Zn(2+)</name>
        <dbReference type="ChEBI" id="CHEBI:29105"/>
    </cofactor>
</comment>
<evidence type="ECO:0000256" key="9">
    <source>
        <dbReference type="ARBA" id="ARBA00023049"/>
    </source>
</evidence>
<evidence type="ECO:0000313" key="13">
    <source>
        <dbReference type="EMBL" id="SBV90483.1"/>
    </source>
</evidence>
<keyword evidence="8 11" id="KW-1133">Transmembrane helix</keyword>
<keyword evidence="9" id="KW-0482">Metalloprotease</keyword>
<name>A0A212ITE9_9DELT</name>
<feature type="transmembrane region" description="Helical" evidence="11">
    <location>
        <begin position="18"/>
        <end position="40"/>
    </location>
</feature>
<evidence type="ECO:0000256" key="10">
    <source>
        <dbReference type="ARBA" id="ARBA00023136"/>
    </source>
</evidence>
<evidence type="ECO:0000256" key="1">
    <source>
        <dbReference type="ARBA" id="ARBA00001947"/>
    </source>
</evidence>
<feature type="domain" description="Peptidase M48" evidence="12">
    <location>
        <begin position="107"/>
        <end position="328"/>
    </location>
</feature>
<evidence type="ECO:0000256" key="4">
    <source>
        <dbReference type="ARBA" id="ARBA00022692"/>
    </source>
</evidence>
<proteinExistence type="predicted"/>
<dbReference type="GO" id="GO:0006508">
    <property type="term" value="P:proteolysis"/>
    <property type="evidence" value="ECO:0007669"/>
    <property type="project" value="UniProtKB-KW"/>
</dbReference>
<feature type="transmembrane region" description="Helical" evidence="11">
    <location>
        <begin position="226"/>
        <end position="251"/>
    </location>
</feature>